<accession>A0A7J5B945</accession>
<proteinExistence type="inferred from homology"/>
<dbReference type="InterPro" id="IPR015422">
    <property type="entry name" value="PyrdxlP-dep_Trfase_small"/>
</dbReference>
<dbReference type="GO" id="GO:0003962">
    <property type="term" value="F:cystathionine gamma-synthase activity"/>
    <property type="evidence" value="ECO:0007669"/>
    <property type="project" value="UniProtKB-EC"/>
</dbReference>
<dbReference type="AlphaFoldDB" id="A0A7J5B945"/>
<evidence type="ECO:0000256" key="3">
    <source>
        <dbReference type="ARBA" id="ARBA00022898"/>
    </source>
</evidence>
<dbReference type="PROSITE" id="PS00868">
    <property type="entry name" value="CYS_MET_METAB_PP"/>
    <property type="match status" value="1"/>
</dbReference>
<dbReference type="RefSeq" id="WP_158052599.1">
    <property type="nucleotide sequence ID" value="NZ_WBKB01000006.1"/>
</dbReference>
<protein>
    <submittedName>
        <fullName evidence="7">Cystathionine gamma-synthase</fullName>
        <ecNumber evidence="7">2.5.1.48</ecNumber>
    </submittedName>
</protein>
<keyword evidence="7" id="KW-0808">Transferase</keyword>
<dbReference type="InterPro" id="IPR015421">
    <property type="entry name" value="PyrdxlP-dep_Trfase_major"/>
</dbReference>
<keyword evidence="3 4" id="KW-0663">Pyridoxal phosphate</keyword>
<dbReference type="CDD" id="cd00614">
    <property type="entry name" value="CGS_like"/>
    <property type="match status" value="1"/>
</dbReference>
<dbReference type="Pfam" id="PF01053">
    <property type="entry name" value="Cys_Met_Meta_PP"/>
    <property type="match status" value="1"/>
</dbReference>
<dbReference type="NCBIfam" id="NF005871">
    <property type="entry name" value="PRK07811.1"/>
    <property type="match status" value="1"/>
</dbReference>
<feature type="region of interest" description="Disordered" evidence="6">
    <location>
        <begin position="1"/>
        <end position="22"/>
    </location>
</feature>
<dbReference type="PANTHER" id="PTHR11808">
    <property type="entry name" value="TRANS-SULFURATION ENZYME FAMILY MEMBER"/>
    <property type="match status" value="1"/>
</dbReference>
<dbReference type="SUPFAM" id="SSF53383">
    <property type="entry name" value="PLP-dependent transferases"/>
    <property type="match status" value="1"/>
</dbReference>
<dbReference type="GO" id="GO:0030170">
    <property type="term" value="F:pyridoxal phosphate binding"/>
    <property type="evidence" value="ECO:0007669"/>
    <property type="project" value="InterPro"/>
</dbReference>
<dbReference type="GO" id="GO:0004123">
    <property type="term" value="F:cystathionine gamma-lyase activity"/>
    <property type="evidence" value="ECO:0007669"/>
    <property type="project" value="TreeGrafter"/>
</dbReference>
<evidence type="ECO:0000313" key="7">
    <source>
        <dbReference type="EMBL" id="KAB1642144.1"/>
    </source>
</evidence>
<dbReference type="Gene3D" id="3.40.640.10">
    <property type="entry name" value="Type I PLP-dependent aspartate aminotransferase-like (Major domain)"/>
    <property type="match status" value="1"/>
</dbReference>
<dbReference type="GO" id="GO:0019346">
    <property type="term" value="P:transsulfuration"/>
    <property type="evidence" value="ECO:0007669"/>
    <property type="project" value="InterPro"/>
</dbReference>
<dbReference type="EMBL" id="WBKB01000006">
    <property type="protein sequence ID" value="KAB1642144.1"/>
    <property type="molecule type" value="Genomic_DNA"/>
</dbReference>
<dbReference type="InterPro" id="IPR015424">
    <property type="entry name" value="PyrdxlP-dep_Trfase"/>
</dbReference>
<comment type="similarity">
    <text evidence="2 5">Belongs to the trans-sulfuration enzymes family.</text>
</comment>
<dbReference type="InterPro" id="IPR054542">
    <property type="entry name" value="Cys_met_metab_PP"/>
</dbReference>
<dbReference type="GO" id="GO:0005737">
    <property type="term" value="C:cytoplasm"/>
    <property type="evidence" value="ECO:0007669"/>
    <property type="project" value="TreeGrafter"/>
</dbReference>
<evidence type="ECO:0000256" key="1">
    <source>
        <dbReference type="ARBA" id="ARBA00001933"/>
    </source>
</evidence>
<sequence>MTGFSTRAIHDGNPNDPGTGAVIPPLHLTSTFVQDGVGKLRSEYEYSRSGNPTRTALQETLASLEAGATAYAFASGLAAEDALIRAHTRPGDTIVIGNDAYGGTYRLIDQVYRHWGVENRPVDFTDLDAVRTAVAETKPKLLWVETPSNPLLRITDIAAVAEIAHLAGALLVVDNTFATPYLQQPITLGADFVVHSLTKYLGGHSDAVGGAVIVRDAELGEPIGFLQNASGGALSPFDSWLFSRGIKTLSARMRTHSDNGEAIVAAIADHPAVSAIHYPGLESHPGHEIAAKQQRRFGGMVSLQVRGGADAARKLVESTRVFQLAESLGGVESLIELPAAMTHASVSGTELEVPADLVRLSVGIEDSEDLVADLLQALDQLG</sequence>
<evidence type="ECO:0000256" key="6">
    <source>
        <dbReference type="SAM" id="MobiDB-lite"/>
    </source>
</evidence>
<dbReference type="Proteomes" id="UP000433493">
    <property type="component" value="Unassembled WGS sequence"/>
</dbReference>
<dbReference type="PANTHER" id="PTHR11808:SF15">
    <property type="entry name" value="CYSTATHIONINE GAMMA-LYASE"/>
    <property type="match status" value="1"/>
</dbReference>
<comment type="cofactor">
    <cofactor evidence="1 5">
        <name>pyridoxal 5'-phosphate</name>
        <dbReference type="ChEBI" id="CHEBI:597326"/>
    </cofactor>
</comment>
<gene>
    <name evidence="7" type="ORF">F8O05_09975</name>
</gene>
<evidence type="ECO:0000256" key="2">
    <source>
        <dbReference type="ARBA" id="ARBA00009077"/>
    </source>
</evidence>
<comment type="caution">
    <text evidence="7">The sequence shown here is derived from an EMBL/GenBank/DDBJ whole genome shotgun (WGS) entry which is preliminary data.</text>
</comment>
<dbReference type="GO" id="GO:0019343">
    <property type="term" value="P:cysteine biosynthetic process via cystathionine"/>
    <property type="evidence" value="ECO:0007669"/>
    <property type="project" value="TreeGrafter"/>
</dbReference>
<dbReference type="InterPro" id="IPR000277">
    <property type="entry name" value="Cys/Met-Metab_PyrdxlP-dep_enz"/>
</dbReference>
<evidence type="ECO:0000256" key="5">
    <source>
        <dbReference type="RuleBase" id="RU362118"/>
    </source>
</evidence>
<name>A0A7J5B945_9MICO</name>
<dbReference type="OrthoDB" id="9780685at2"/>
<evidence type="ECO:0000256" key="4">
    <source>
        <dbReference type="PIRSR" id="PIRSR001434-2"/>
    </source>
</evidence>
<evidence type="ECO:0000313" key="8">
    <source>
        <dbReference type="Proteomes" id="UP000433493"/>
    </source>
</evidence>
<dbReference type="Gene3D" id="3.90.1150.10">
    <property type="entry name" value="Aspartate Aminotransferase, domain 1"/>
    <property type="match status" value="1"/>
</dbReference>
<keyword evidence="8" id="KW-1185">Reference proteome</keyword>
<dbReference type="EC" id="2.5.1.48" evidence="7"/>
<feature type="modified residue" description="N6-(pyridoxal phosphate)lysine" evidence="4">
    <location>
        <position position="199"/>
    </location>
</feature>
<dbReference type="FunFam" id="3.40.640.10:FF:000009">
    <property type="entry name" value="Cystathionine gamma-synthase homolog"/>
    <property type="match status" value="1"/>
</dbReference>
<dbReference type="PIRSF" id="PIRSF001434">
    <property type="entry name" value="CGS"/>
    <property type="match status" value="1"/>
</dbReference>
<organism evidence="7 8">
    <name type="scientific">Gulosibacter chungangensis</name>
    <dbReference type="NCBI Taxonomy" id="979746"/>
    <lineage>
        <taxon>Bacteria</taxon>
        <taxon>Bacillati</taxon>
        <taxon>Actinomycetota</taxon>
        <taxon>Actinomycetes</taxon>
        <taxon>Micrococcales</taxon>
        <taxon>Microbacteriaceae</taxon>
        <taxon>Gulosibacter</taxon>
    </lineage>
</organism>
<reference evidence="7 8" key="1">
    <citation type="submission" date="2019-09" db="EMBL/GenBank/DDBJ databases">
        <title>Phylogeny of genus Pseudoclavibacter and closely related genus.</title>
        <authorList>
            <person name="Li Y."/>
        </authorList>
    </citation>
    <scope>NUCLEOTIDE SEQUENCE [LARGE SCALE GENOMIC DNA]</scope>
    <source>
        <strain evidence="7 8">KCTC 13959</strain>
    </source>
</reference>